<keyword evidence="2" id="KW-1185">Reference proteome</keyword>
<reference evidence="1 2" key="1">
    <citation type="submission" date="2019-12" db="EMBL/GenBank/DDBJ databases">
        <authorList>
            <person name="Alioto T."/>
            <person name="Alioto T."/>
            <person name="Gomez Garrido J."/>
        </authorList>
    </citation>
    <scope>NUCLEOTIDE SEQUENCE [LARGE SCALE GENOMIC DNA]</scope>
</reference>
<sequence>MLTAYVGSILDAARLQDGRTRMWAPKEILSSMRYPMGMAHRALQLLARVPKSVESISIFPRSILCLPPVKG</sequence>
<evidence type="ECO:0000313" key="2">
    <source>
        <dbReference type="Proteomes" id="UP000594638"/>
    </source>
</evidence>
<accession>A0A8S0RYA3</accession>
<evidence type="ECO:0000313" key="1">
    <source>
        <dbReference type="EMBL" id="CAA2984552.1"/>
    </source>
</evidence>
<dbReference type="AlphaFoldDB" id="A0A8S0RYA3"/>
<gene>
    <name evidence="1" type="ORF">OLEA9_A115028</name>
</gene>
<proteinExistence type="predicted"/>
<dbReference type="Gramene" id="OE9A115028T1">
    <property type="protein sequence ID" value="OE9A115028C1"/>
    <property type="gene ID" value="OE9A115028"/>
</dbReference>
<protein>
    <submittedName>
        <fullName evidence="1">Uncharacterized protein</fullName>
    </submittedName>
</protein>
<organism evidence="1 2">
    <name type="scientific">Olea europaea subsp. europaea</name>
    <dbReference type="NCBI Taxonomy" id="158383"/>
    <lineage>
        <taxon>Eukaryota</taxon>
        <taxon>Viridiplantae</taxon>
        <taxon>Streptophyta</taxon>
        <taxon>Embryophyta</taxon>
        <taxon>Tracheophyta</taxon>
        <taxon>Spermatophyta</taxon>
        <taxon>Magnoliopsida</taxon>
        <taxon>eudicotyledons</taxon>
        <taxon>Gunneridae</taxon>
        <taxon>Pentapetalae</taxon>
        <taxon>asterids</taxon>
        <taxon>lamiids</taxon>
        <taxon>Lamiales</taxon>
        <taxon>Oleaceae</taxon>
        <taxon>Oleeae</taxon>
        <taxon>Olea</taxon>
    </lineage>
</organism>
<dbReference type="Proteomes" id="UP000594638">
    <property type="component" value="Unassembled WGS sequence"/>
</dbReference>
<dbReference type="EMBL" id="CACTIH010003769">
    <property type="protein sequence ID" value="CAA2984552.1"/>
    <property type="molecule type" value="Genomic_DNA"/>
</dbReference>
<comment type="caution">
    <text evidence="1">The sequence shown here is derived from an EMBL/GenBank/DDBJ whole genome shotgun (WGS) entry which is preliminary data.</text>
</comment>
<name>A0A8S0RYA3_OLEEU</name>